<comment type="subcellular location">
    <subcellularLocation>
        <location evidence="1">Membrane</location>
        <topology evidence="1">Multi-pass membrane protein</topology>
    </subcellularLocation>
</comment>
<accession>A0A8J6LJB9</accession>
<feature type="domain" description="O-antigen ligase-related" evidence="6">
    <location>
        <begin position="196"/>
        <end position="332"/>
    </location>
</feature>
<organism evidence="7 8">
    <name type="scientific">Capillibacterium thermochitinicola</name>
    <dbReference type="NCBI Taxonomy" id="2699427"/>
    <lineage>
        <taxon>Bacteria</taxon>
        <taxon>Bacillati</taxon>
        <taxon>Bacillota</taxon>
        <taxon>Capillibacterium</taxon>
    </lineage>
</organism>
<evidence type="ECO:0000256" key="3">
    <source>
        <dbReference type="ARBA" id="ARBA00022989"/>
    </source>
</evidence>
<keyword evidence="7" id="KW-0436">Ligase</keyword>
<dbReference type="Pfam" id="PF04932">
    <property type="entry name" value="Wzy_C"/>
    <property type="match status" value="1"/>
</dbReference>
<dbReference type="InterPro" id="IPR007016">
    <property type="entry name" value="O-antigen_ligase-rel_domated"/>
</dbReference>
<evidence type="ECO:0000256" key="5">
    <source>
        <dbReference type="SAM" id="Phobius"/>
    </source>
</evidence>
<feature type="transmembrane region" description="Helical" evidence="5">
    <location>
        <begin position="374"/>
        <end position="395"/>
    </location>
</feature>
<gene>
    <name evidence="7" type="ORF">G5B42_09045</name>
</gene>
<feature type="transmembrane region" description="Helical" evidence="5">
    <location>
        <begin position="186"/>
        <end position="203"/>
    </location>
</feature>
<dbReference type="Proteomes" id="UP000657177">
    <property type="component" value="Unassembled WGS sequence"/>
</dbReference>
<evidence type="ECO:0000259" key="6">
    <source>
        <dbReference type="Pfam" id="PF04932"/>
    </source>
</evidence>
<feature type="transmembrane region" description="Helical" evidence="5">
    <location>
        <begin position="25"/>
        <end position="47"/>
    </location>
</feature>
<proteinExistence type="predicted"/>
<dbReference type="PANTHER" id="PTHR37422">
    <property type="entry name" value="TEICHURONIC ACID BIOSYNTHESIS PROTEIN TUAE"/>
    <property type="match status" value="1"/>
</dbReference>
<sequence>MDTPSAQNPGRQRQKIKIIIEKTGWYLTFALVPCGQPYFGLLFLLIAKLASLFSREKQEPILSSVPRLAKRTGQLFVFLLVYMFINSFFSKQPLNSFLLSLAFTLVFYFYFFGSQRLAFYDRKFLTTCFFLFTGGGIAVSAATLIRYFSLNLPRAELFGGPNSLGTLIIMYTGVGLGFLLAKGKPYAYFVFPFLTASVCALLATQSRGAWVGFAGMLVLLMLLNYKKKITLIFLVILLLAAGLLMINPTLNDRFLSIFSLDKGGNMTRIHIWQASLNMIKDKPLQGVGLGVFPAVYLEYAPPAAKKEKTFAFAHNIFLQMAAELGLPGFLLFSLAFAHTYFLAYKLTKSGNPFYQGIFASLVGVFIHQQVDLPIWKTNIGIGFWLLLGLAVGLYAMEAKKTAVTTGPSQPDCQSLTMPGQS</sequence>
<comment type="caution">
    <text evidence="7">The sequence shown here is derived from an EMBL/GenBank/DDBJ whole genome shotgun (WGS) entry which is preliminary data.</text>
</comment>
<feature type="transmembrane region" description="Helical" evidence="5">
    <location>
        <begin position="124"/>
        <end position="148"/>
    </location>
</feature>
<name>A0A8J6LJB9_9FIRM</name>
<evidence type="ECO:0000313" key="8">
    <source>
        <dbReference type="Proteomes" id="UP000657177"/>
    </source>
</evidence>
<dbReference type="PANTHER" id="PTHR37422:SF13">
    <property type="entry name" value="LIPOPOLYSACCHARIDE BIOSYNTHESIS PROTEIN PA4999-RELATED"/>
    <property type="match status" value="1"/>
</dbReference>
<feature type="transmembrane region" description="Helical" evidence="5">
    <location>
        <begin position="68"/>
        <end position="88"/>
    </location>
</feature>
<dbReference type="GO" id="GO:0016020">
    <property type="term" value="C:membrane"/>
    <property type="evidence" value="ECO:0007669"/>
    <property type="project" value="UniProtKB-SubCell"/>
</dbReference>
<dbReference type="GO" id="GO:0016874">
    <property type="term" value="F:ligase activity"/>
    <property type="evidence" value="ECO:0007669"/>
    <property type="project" value="UniProtKB-KW"/>
</dbReference>
<dbReference type="RefSeq" id="WP_181340149.1">
    <property type="nucleotide sequence ID" value="NZ_JAAKDE010000017.1"/>
</dbReference>
<evidence type="ECO:0000313" key="7">
    <source>
        <dbReference type="EMBL" id="MBA2133681.1"/>
    </source>
</evidence>
<keyword evidence="3 5" id="KW-1133">Transmembrane helix</keyword>
<feature type="transmembrane region" description="Helical" evidence="5">
    <location>
        <begin position="94"/>
        <end position="112"/>
    </location>
</feature>
<dbReference type="InterPro" id="IPR051533">
    <property type="entry name" value="WaaL-like"/>
</dbReference>
<protein>
    <submittedName>
        <fullName evidence="7">O-antigen ligase family protein</fullName>
    </submittedName>
</protein>
<keyword evidence="4 5" id="KW-0472">Membrane</keyword>
<keyword evidence="8" id="KW-1185">Reference proteome</keyword>
<feature type="transmembrane region" description="Helical" evidence="5">
    <location>
        <begin position="160"/>
        <end position="179"/>
    </location>
</feature>
<evidence type="ECO:0000256" key="2">
    <source>
        <dbReference type="ARBA" id="ARBA00022692"/>
    </source>
</evidence>
<evidence type="ECO:0000256" key="1">
    <source>
        <dbReference type="ARBA" id="ARBA00004141"/>
    </source>
</evidence>
<dbReference type="EMBL" id="JAAKDE010000017">
    <property type="protein sequence ID" value="MBA2133681.1"/>
    <property type="molecule type" value="Genomic_DNA"/>
</dbReference>
<dbReference type="AlphaFoldDB" id="A0A8J6LJB9"/>
<evidence type="ECO:0000256" key="4">
    <source>
        <dbReference type="ARBA" id="ARBA00023136"/>
    </source>
</evidence>
<reference evidence="7" key="1">
    <citation type="submission" date="2020-06" db="EMBL/GenBank/DDBJ databases">
        <title>Novel chitinolytic bacterium.</title>
        <authorList>
            <person name="Ungkulpasvich U."/>
            <person name="Kosugi A."/>
            <person name="Uke A."/>
        </authorList>
    </citation>
    <scope>NUCLEOTIDE SEQUENCE</scope>
    <source>
        <strain evidence="7">UUS1-1</strain>
    </source>
</reference>
<feature type="transmembrane region" description="Helical" evidence="5">
    <location>
        <begin position="324"/>
        <end position="344"/>
    </location>
</feature>
<keyword evidence="2 5" id="KW-0812">Transmembrane</keyword>
<feature type="transmembrane region" description="Helical" evidence="5">
    <location>
        <begin position="232"/>
        <end position="250"/>
    </location>
</feature>